<keyword evidence="3" id="KW-1185">Reference proteome</keyword>
<dbReference type="Pfam" id="PF13271">
    <property type="entry name" value="DUF4062"/>
    <property type="match status" value="1"/>
</dbReference>
<evidence type="ECO:0000313" key="3">
    <source>
        <dbReference type="Proteomes" id="UP000192277"/>
    </source>
</evidence>
<dbReference type="InterPro" id="IPR025139">
    <property type="entry name" value="DUF4062"/>
</dbReference>
<feature type="domain" description="DUF4062" evidence="1">
    <location>
        <begin position="21"/>
        <end position="112"/>
    </location>
</feature>
<gene>
    <name evidence="2" type="ORF">A4D02_35525</name>
</gene>
<accession>A0ABX3NSL4</accession>
<evidence type="ECO:0000313" key="2">
    <source>
        <dbReference type="EMBL" id="OQP44288.1"/>
    </source>
</evidence>
<dbReference type="EMBL" id="LWBO01000028">
    <property type="protein sequence ID" value="OQP44288.1"/>
    <property type="molecule type" value="Genomic_DNA"/>
</dbReference>
<comment type="caution">
    <text evidence="2">The sequence shown here is derived from an EMBL/GenBank/DDBJ whole genome shotgun (WGS) entry which is preliminary data.</text>
</comment>
<name>A0ABX3NSL4_9BACT</name>
<protein>
    <recommendedName>
        <fullName evidence="1">DUF4062 domain-containing protein</fullName>
    </recommendedName>
</protein>
<dbReference type="RefSeq" id="WP_041346883.1">
    <property type="nucleotide sequence ID" value="NZ_LWBO01000028.1"/>
</dbReference>
<organism evidence="2 3">
    <name type="scientific">Niastella koreensis</name>
    <dbReference type="NCBI Taxonomy" id="354356"/>
    <lineage>
        <taxon>Bacteria</taxon>
        <taxon>Pseudomonadati</taxon>
        <taxon>Bacteroidota</taxon>
        <taxon>Chitinophagia</taxon>
        <taxon>Chitinophagales</taxon>
        <taxon>Chitinophagaceae</taxon>
        <taxon>Niastella</taxon>
    </lineage>
</organism>
<sequence>MNFTNMALGQNVFSMKLKKIKIYLSSTFGHLQKYRNAIIETIARDSFTPFFELIRAETAVQTSELVWDRIEADVTSCDYYLLLMGERYGSIYNNAVKNTNRISYTEHEYATANSFKKNIIIFKSDDPLLKGCIDTCGFPPVAAPHLSGLCG</sequence>
<reference evidence="2 3" key="1">
    <citation type="submission" date="2016-04" db="EMBL/GenBank/DDBJ databases">
        <authorList>
            <person name="Chen L."/>
            <person name="Zhuang W."/>
            <person name="Wang G."/>
        </authorList>
    </citation>
    <scope>NUCLEOTIDE SEQUENCE [LARGE SCALE GENOMIC DNA]</scope>
    <source>
        <strain evidence="3">GR20</strain>
    </source>
</reference>
<evidence type="ECO:0000259" key="1">
    <source>
        <dbReference type="Pfam" id="PF13271"/>
    </source>
</evidence>
<proteinExistence type="predicted"/>
<dbReference type="Proteomes" id="UP000192277">
    <property type="component" value="Unassembled WGS sequence"/>
</dbReference>